<name>A0AC61S2R5_9BACT</name>
<organism evidence="1 2">
    <name type="scientific">Muribaculum caecicola</name>
    <dbReference type="NCBI Taxonomy" id="3038144"/>
    <lineage>
        <taxon>Bacteria</taxon>
        <taxon>Pseudomonadati</taxon>
        <taxon>Bacteroidota</taxon>
        <taxon>Bacteroidia</taxon>
        <taxon>Bacteroidales</taxon>
        <taxon>Muribaculaceae</taxon>
        <taxon>Muribaculum</taxon>
    </lineage>
</organism>
<protein>
    <submittedName>
        <fullName evidence="1">Uncharacterized protein</fullName>
    </submittedName>
</protein>
<gene>
    <name evidence="1" type="ORF">E5990_10415</name>
</gene>
<dbReference type="EMBL" id="SSTG01000193">
    <property type="protein sequence ID" value="THG43062.1"/>
    <property type="molecule type" value="Genomic_DNA"/>
</dbReference>
<accession>A0AC61S2R5</accession>
<keyword evidence="2" id="KW-1185">Reference proteome</keyword>
<reference evidence="1" key="1">
    <citation type="submission" date="2019-04" db="EMBL/GenBank/DDBJ databases">
        <title>Microbes associate with the intestines of laboratory mice.</title>
        <authorList>
            <person name="Navarre W."/>
            <person name="Wong E."/>
            <person name="Huang K.C."/>
            <person name="Tropini C."/>
            <person name="Ng K."/>
            <person name="Yu B."/>
        </authorList>
    </citation>
    <scope>NUCLEOTIDE SEQUENCE</scope>
    <source>
        <strain evidence="1">NM86_A22</strain>
    </source>
</reference>
<dbReference type="Proteomes" id="UP000305401">
    <property type="component" value="Unassembled WGS sequence"/>
</dbReference>
<sequence length="63" mass="6678">MANNSTISIGFKLEDASGGFKKLIMDAESFRKAMGAAVVETEKLKKPFVNFASLATGGKPRLG</sequence>
<evidence type="ECO:0000313" key="1">
    <source>
        <dbReference type="EMBL" id="THG43062.1"/>
    </source>
</evidence>
<proteinExistence type="predicted"/>
<comment type="caution">
    <text evidence="1">The sequence shown here is derived from an EMBL/GenBank/DDBJ whole genome shotgun (WGS) entry which is preliminary data.</text>
</comment>
<evidence type="ECO:0000313" key="2">
    <source>
        <dbReference type="Proteomes" id="UP000305401"/>
    </source>
</evidence>